<dbReference type="InterPro" id="IPR037012">
    <property type="entry name" value="NanQ/TabA/YiaL_sf"/>
</dbReference>
<evidence type="ECO:0000313" key="1">
    <source>
        <dbReference type="EMBL" id="MPN08934.1"/>
    </source>
</evidence>
<dbReference type="Gene3D" id="2.60.120.370">
    <property type="entry name" value="YhcH/YjgK/YiaL"/>
    <property type="match status" value="1"/>
</dbReference>
<dbReference type="NCBIfam" id="TIGR00022">
    <property type="entry name" value="YhcH/YjgK/YiaL family protein"/>
    <property type="match status" value="1"/>
</dbReference>
<dbReference type="EMBL" id="VSSQ01055031">
    <property type="protein sequence ID" value="MPN08934.1"/>
    <property type="molecule type" value="Genomic_DNA"/>
</dbReference>
<organism evidence="1">
    <name type="scientific">bioreactor metagenome</name>
    <dbReference type="NCBI Taxonomy" id="1076179"/>
    <lineage>
        <taxon>unclassified sequences</taxon>
        <taxon>metagenomes</taxon>
        <taxon>ecological metagenomes</taxon>
    </lineage>
</organism>
<accession>A0A645F8L0</accession>
<dbReference type="GO" id="GO:0005829">
    <property type="term" value="C:cytosol"/>
    <property type="evidence" value="ECO:0007669"/>
    <property type="project" value="TreeGrafter"/>
</dbReference>
<proteinExistence type="predicted"/>
<comment type="caution">
    <text evidence="1">The sequence shown here is derived from an EMBL/GenBank/DDBJ whole genome shotgun (WGS) entry which is preliminary data.</text>
</comment>
<dbReference type="PANTHER" id="PTHR34986">
    <property type="entry name" value="EVOLVED BETA-GALACTOSIDASE SUBUNIT BETA"/>
    <property type="match status" value="1"/>
</dbReference>
<gene>
    <name evidence="1" type="ORF">SDC9_156222</name>
</gene>
<name>A0A645F8L0_9ZZZZ</name>
<dbReference type="PANTHER" id="PTHR34986:SF1">
    <property type="entry name" value="PROTEIN YIAL"/>
    <property type="match status" value="1"/>
</dbReference>
<dbReference type="InterPro" id="IPR004375">
    <property type="entry name" value="NanQ/TabA/YiaL"/>
</dbReference>
<sequence length="208" mass="24137">MKELSVKKINFIICVIMGLSLFGCGKKPVSEWSDQEIEEWFTSSSWKNELSMQPDSSINIRLFTEQNILNASAWEAAYNFLKETDLDNIQPGRYDLDKSGTFVTVSDYITKDADATFFEAHRKYVDIQYVPVGKEHIGITSLNDIDLVKMEYDEEKDIMFFFKADETKRLADKRNFLVFFPSDGHMPCLKVEKNEVVRKVVIKIPYIE</sequence>
<evidence type="ECO:0008006" key="2">
    <source>
        <dbReference type="Google" id="ProtNLM"/>
    </source>
</evidence>
<reference evidence="1" key="1">
    <citation type="submission" date="2019-08" db="EMBL/GenBank/DDBJ databases">
        <authorList>
            <person name="Kucharzyk K."/>
            <person name="Murdoch R.W."/>
            <person name="Higgins S."/>
            <person name="Loffler F."/>
        </authorList>
    </citation>
    <scope>NUCLEOTIDE SEQUENCE</scope>
</reference>
<dbReference type="Pfam" id="PF04074">
    <property type="entry name" value="DUF386"/>
    <property type="match status" value="1"/>
</dbReference>
<dbReference type="PROSITE" id="PS51257">
    <property type="entry name" value="PROKAR_LIPOPROTEIN"/>
    <property type="match status" value="1"/>
</dbReference>
<protein>
    <recommendedName>
        <fullName evidence="2">Toxin-antitoxin biofilm protein TabA</fullName>
    </recommendedName>
</protein>
<dbReference type="SUPFAM" id="SSF51197">
    <property type="entry name" value="Clavaminate synthase-like"/>
    <property type="match status" value="1"/>
</dbReference>
<dbReference type="AlphaFoldDB" id="A0A645F8L0"/>